<gene>
    <name evidence="1" type="ORF">B7C42_08027</name>
</gene>
<dbReference type="AlphaFoldDB" id="A0A231GTK8"/>
<protein>
    <submittedName>
        <fullName evidence="1">Uncharacterized protein</fullName>
    </submittedName>
</protein>
<evidence type="ECO:0000313" key="2">
    <source>
        <dbReference type="Proteomes" id="UP000215506"/>
    </source>
</evidence>
<comment type="caution">
    <text evidence="1">The sequence shown here is derived from an EMBL/GenBank/DDBJ whole genome shotgun (WGS) entry which is preliminary data.</text>
</comment>
<accession>A0A231GTK8</accession>
<organism evidence="1 2">
    <name type="scientific">Nocardia cerradoensis</name>
    <dbReference type="NCBI Taxonomy" id="85688"/>
    <lineage>
        <taxon>Bacteria</taxon>
        <taxon>Bacillati</taxon>
        <taxon>Actinomycetota</taxon>
        <taxon>Actinomycetes</taxon>
        <taxon>Mycobacteriales</taxon>
        <taxon>Nocardiaceae</taxon>
        <taxon>Nocardia</taxon>
    </lineage>
</organism>
<dbReference type="EMBL" id="NGAF01000052">
    <property type="protein sequence ID" value="OXR39922.1"/>
    <property type="molecule type" value="Genomic_DNA"/>
</dbReference>
<dbReference type="RefSeq" id="WP_039782336.1">
    <property type="nucleotide sequence ID" value="NZ_JAAXOR010000007.1"/>
</dbReference>
<proteinExistence type="predicted"/>
<reference evidence="1 2" key="1">
    <citation type="submission" date="2017-07" db="EMBL/GenBank/DDBJ databases">
        <title>First draft Genome Sequence of Nocardia cerradoensis isolated from human infection.</title>
        <authorList>
            <person name="Carrasco G."/>
        </authorList>
    </citation>
    <scope>NUCLEOTIDE SEQUENCE [LARGE SCALE GENOMIC DNA]</scope>
    <source>
        <strain evidence="1 2">CNM20130759</strain>
    </source>
</reference>
<sequence length="109" mass="11590">MPEPVSIRDAVRTVVAETTKTMAAHVPGIGLANIQMASATLQSATAMALLYVGDQIREQVEVQRQLVEQQKLTNAIAAYDATDEAYDPILTRKASDWPANTSGTGSATS</sequence>
<name>A0A231GTK8_9NOCA</name>
<dbReference type="Proteomes" id="UP000215506">
    <property type="component" value="Unassembled WGS sequence"/>
</dbReference>
<evidence type="ECO:0000313" key="1">
    <source>
        <dbReference type="EMBL" id="OXR39922.1"/>
    </source>
</evidence>
<keyword evidence="2" id="KW-1185">Reference proteome</keyword>